<feature type="region of interest" description="Disordered" evidence="1">
    <location>
        <begin position="100"/>
        <end position="129"/>
    </location>
</feature>
<dbReference type="EMBL" id="CP023344">
    <property type="protein sequence ID" value="ATC64503.1"/>
    <property type="molecule type" value="Genomic_DNA"/>
</dbReference>
<gene>
    <name evidence="2" type="ORF">CMV30_11375</name>
</gene>
<proteinExistence type="predicted"/>
<dbReference type="RefSeq" id="WP_096056135.1">
    <property type="nucleotide sequence ID" value="NZ_CP023344.1"/>
</dbReference>
<protein>
    <recommendedName>
        <fullName evidence="4">DUF2946 domain-containing protein</fullName>
    </recommendedName>
</protein>
<keyword evidence="3" id="KW-1185">Reference proteome</keyword>
<accession>A0A290Q7U7</accession>
<evidence type="ECO:0008006" key="4">
    <source>
        <dbReference type="Google" id="ProtNLM"/>
    </source>
</evidence>
<reference evidence="2 3" key="1">
    <citation type="submission" date="2017-09" db="EMBL/GenBank/DDBJ databases">
        <title>Complete genome sequence of Verrucomicrobial strain HZ-65, isolated from freshwater.</title>
        <authorList>
            <person name="Choi A."/>
        </authorList>
    </citation>
    <scope>NUCLEOTIDE SEQUENCE [LARGE SCALE GENOMIC DNA]</scope>
    <source>
        <strain evidence="2 3">HZ-65</strain>
    </source>
</reference>
<organism evidence="2 3">
    <name type="scientific">Nibricoccus aquaticus</name>
    <dbReference type="NCBI Taxonomy" id="2576891"/>
    <lineage>
        <taxon>Bacteria</taxon>
        <taxon>Pseudomonadati</taxon>
        <taxon>Verrucomicrobiota</taxon>
        <taxon>Opitutia</taxon>
        <taxon>Opitutales</taxon>
        <taxon>Opitutaceae</taxon>
        <taxon>Nibricoccus</taxon>
    </lineage>
</organism>
<evidence type="ECO:0000313" key="2">
    <source>
        <dbReference type="EMBL" id="ATC64503.1"/>
    </source>
</evidence>
<evidence type="ECO:0000313" key="3">
    <source>
        <dbReference type="Proteomes" id="UP000217265"/>
    </source>
</evidence>
<dbReference type="OrthoDB" id="200016at2"/>
<dbReference type="AlphaFoldDB" id="A0A290Q7U7"/>
<dbReference type="KEGG" id="vbh:CMV30_11375"/>
<dbReference type="Proteomes" id="UP000217265">
    <property type="component" value="Chromosome"/>
</dbReference>
<name>A0A290Q7U7_9BACT</name>
<evidence type="ECO:0000256" key="1">
    <source>
        <dbReference type="SAM" id="MobiDB-lite"/>
    </source>
</evidence>
<sequence length="129" mass="14047">MKRRFQIAVILFAWLLATGGQWHLIQSFAWGRMIAAYAKTMPLREAVRLTMTPDNMCGVCELVSAAQQQHGDTALPVGTSLDAKTLLAFQPAPTVILTAPPAPEWSLSDRETPASERAAPPLQPPRALV</sequence>
<feature type="compositionally biased region" description="Low complexity" evidence="1">
    <location>
        <begin position="117"/>
        <end position="129"/>
    </location>
</feature>